<dbReference type="GO" id="GO:0140662">
    <property type="term" value="F:ATP-dependent protein folding chaperone"/>
    <property type="evidence" value="ECO:0007669"/>
    <property type="project" value="InterPro"/>
</dbReference>
<accession>A0A0D0JVM1</accession>
<reference evidence="5 6" key="1">
    <citation type="submission" date="2014-12" db="EMBL/GenBank/DDBJ databases">
        <title>16Stimator: statistical estimation of ribosomal gene copy numbers from draft genome assemblies.</title>
        <authorList>
            <person name="Perisin M.A."/>
            <person name="Vetter M."/>
            <person name="Gilbert J.A."/>
            <person name="Bergelson J."/>
        </authorList>
    </citation>
    <scope>NUCLEOTIDE SEQUENCE [LARGE SCALE GENOMIC DNA]</scope>
    <source>
        <strain evidence="5 6">MEJ076</strain>
    </source>
</reference>
<dbReference type="AlphaFoldDB" id="A0A0D0JVM1"/>
<dbReference type="InterPro" id="IPR036890">
    <property type="entry name" value="HATPase_C_sf"/>
</dbReference>
<dbReference type="GO" id="GO:0051082">
    <property type="term" value="F:unfolded protein binding"/>
    <property type="evidence" value="ECO:0007669"/>
    <property type="project" value="InterPro"/>
</dbReference>
<keyword evidence="2" id="KW-0547">Nucleotide-binding</keyword>
<dbReference type="GO" id="GO:0005524">
    <property type="term" value="F:ATP binding"/>
    <property type="evidence" value="ECO:0007669"/>
    <property type="project" value="UniProtKB-KW"/>
</dbReference>
<gene>
    <name evidence="5" type="ORF">RU07_18460</name>
</gene>
<proteinExistence type="inferred from homology"/>
<keyword evidence="4" id="KW-0143">Chaperone</keyword>
<dbReference type="GO" id="GO:0016887">
    <property type="term" value="F:ATP hydrolysis activity"/>
    <property type="evidence" value="ECO:0007669"/>
    <property type="project" value="InterPro"/>
</dbReference>
<dbReference type="EMBL" id="JXQV01000026">
    <property type="protein sequence ID" value="KIP99604.1"/>
    <property type="molecule type" value="Genomic_DNA"/>
</dbReference>
<dbReference type="Pfam" id="PF13589">
    <property type="entry name" value="HATPase_c_3"/>
    <property type="match status" value="1"/>
</dbReference>
<dbReference type="SUPFAM" id="SSF55874">
    <property type="entry name" value="ATPase domain of HSP90 chaperone/DNA topoisomerase II/histidine kinase"/>
    <property type="match status" value="1"/>
</dbReference>
<evidence type="ECO:0000256" key="1">
    <source>
        <dbReference type="ARBA" id="ARBA00008239"/>
    </source>
</evidence>
<organism evidence="5 6">
    <name type="scientific">Agrobacterium tumefaciens</name>
    <dbReference type="NCBI Taxonomy" id="358"/>
    <lineage>
        <taxon>Bacteria</taxon>
        <taxon>Pseudomonadati</taxon>
        <taxon>Pseudomonadota</taxon>
        <taxon>Alphaproteobacteria</taxon>
        <taxon>Hyphomicrobiales</taxon>
        <taxon>Rhizobiaceae</taxon>
        <taxon>Rhizobium/Agrobacterium group</taxon>
        <taxon>Agrobacterium</taxon>
        <taxon>Agrobacterium tumefaciens complex</taxon>
    </lineage>
</organism>
<dbReference type="PANTHER" id="PTHR11528">
    <property type="entry name" value="HEAT SHOCK PROTEIN 90 FAMILY MEMBER"/>
    <property type="match status" value="1"/>
</dbReference>
<keyword evidence="3" id="KW-0067">ATP-binding</keyword>
<dbReference type="InterPro" id="IPR001404">
    <property type="entry name" value="Hsp90_fam"/>
</dbReference>
<evidence type="ECO:0000313" key="5">
    <source>
        <dbReference type="EMBL" id="KIP99604.1"/>
    </source>
</evidence>
<protein>
    <recommendedName>
        <fullName evidence="7">ATP-binding protein</fullName>
    </recommendedName>
</protein>
<dbReference type="Gene3D" id="3.30.565.10">
    <property type="entry name" value="Histidine kinase-like ATPase, C-terminal domain"/>
    <property type="match status" value="1"/>
</dbReference>
<evidence type="ECO:0008006" key="7">
    <source>
        <dbReference type="Google" id="ProtNLM"/>
    </source>
</evidence>
<name>A0A0D0JVM1_AGRTU</name>
<comment type="caution">
    <text evidence="5">The sequence shown here is derived from an EMBL/GenBank/DDBJ whole genome shotgun (WGS) entry which is preliminary data.</text>
</comment>
<dbReference type="Proteomes" id="UP000035017">
    <property type="component" value="Unassembled WGS sequence"/>
</dbReference>
<dbReference type="OrthoDB" id="9816482at2"/>
<comment type="similarity">
    <text evidence="1">Belongs to the heat shock protein 90 family.</text>
</comment>
<evidence type="ECO:0000256" key="2">
    <source>
        <dbReference type="ARBA" id="ARBA00022741"/>
    </source>
</evidence>
<evidence type="ECO:0000256" key="4">
    <source>
        <dbReference type="ARBA" id="ARBA00023186"/>
    </source>
</evidence>
<evidence type="ECO:0000256" key="3">
    <source>
        <dbReference type="ARBA" id="ARBA00022840"/>
    </source>
</evidence>
<evidence type="ECO:0000313" key="6">
    <source>
        <dbReference type="Proteomes" id="UP000035017"/>
    </source>
</evidence>
<sequence>MSGIVFQVDTSRVLAILANEIYDSPLAMLRENLQNAYDAVRQRFAMDGTLSDGGEIRVTLTDRSISIVDNGIGMSEETLRENFWKAGSSGKRSDHARKAGVVGTFGIGAMANFGVCSRLVVETRAFDQDKVLRSVADLETLKIGEECITFDIVATERDFGTTVTATLDDRSTITLSQASDYLKPYVRMLPVPVYINDQLISGEKIEELYQQGRSFSKLGTKALDDGTLSADFSVHVDSNSQVLVLVDNVKIEATEIQGSMALLQSGGQLMGLRSFFGLAPVPASGHYQFGGYANLGFLHPTAGREALSRDSIEQVNRLINFAEEAASETIAPLAIADRSNAFLGWLVAHNRYDLAENITISVHPGQDSVALGKLRETIGQHQYLYYTGTTGQVINTFANESCSILQISQNNPRRRVQLHYVMEILKVSQVPTSAQILKIYAASDLAFAEASVLLRIASILRDDYLIPEVEVQFADISHSVTVLPEKVGEQLKISIARSSPSIVPLLGVYETAYTLFSQFMKDYVRVAIYPSVQQYVPSSTKGGVDALRRLLLKSKELYRYEEADRGDIEGILGDYLSGESSFAKVLNVARSKTRPQTQRVSAEQVGRIETELPGIVDSPVLDAAPNPSPAGEGFNASPPIVRDNVVSEMKILTTNAHYPLLNNFTMFLGVSEKLMKSEAEFFNRPHTTRIIWGGHRVVYIFTEETETLSLYYDIELKGQIQKSKTGGAMFPTTTLITKGRIFIPIPEILGEDFQVGTAPKEFFVRFDILSTEL</sequence>